<keyword evidence="2" id="KW-1185">Reference proteome</keyword>
<comment type="caution">
    <text evidence="1">The sequence shown here is derived from an EMBL/GenBank/DDBJ whole genome shotgun (WGS) entry which is preliminary data.</text>
</comment>
<protein>
    <recommendedName>
        <fullName evidence="3">Lipoprotein</fullName>
    </recommendedName>
</protein>
<gene>
    <name evidence="1" type="ORF">HGP29_11000</name>
</gene>
<dbReference type="EMBL" id="JABAIL010000003">
    <property type="protein sequence ID" value="NLR91738.1"/>
    <property type="molecule type" value="Genomic_DNA"/>
</dbReference>
<evidence type="ECO:0000313" key="2">
    <source>
        <dbReference type="Proteomes" id="UP000585050"/>
    </source>
</evidence>
<dbReference type="RefSeq" id="WP_168882453.1">
    <property type="nucleotide sequence ID" value="NZ_JABAIL010000003.1"/>
</dbReference>
<reference evidence="1 2" key="1">
    <citation type="submission" date="2020-04" db="EMBL/GenBank/DDBJ databases">
        <title>Flammeovirga sp. SR4, a novel species isolated from seawater.</title>
        <authorList>
            <person name="Wang X."/>
        </authorList>
    </citation>
    <scope>NUCLEOTIDE SEQUENCE [LARGE SCALE GENOMIC DNA]</scope>
    <source>
        <strain evidence="1 2">SR4</strain>
    </source>
</reference>
<dbReference type="PROSITE" id="PS51257">
    <property type="entry name" value="PROKAR_LIPOPROTEIN"/>
    <property type="match status" value="1"/>
</dbReference>
<organism evidence="1 2">
    <name type="scientific">Flammeovirga agarivorans</name>
    <dbReference type="NCBI Taxonomy" id="2726742"/>
    <lineage>
        <taxon>Bacteria</taxon>
        <taxon>Pseudomonadati</taxon>
        <taxon>Bacteroidota</taxon>
        <taxon>Cytophagia</taxon>
        <taxon>Cytophagales</taxon>
        <taxon>Flammeovirgaceae</taxon>
        <taxon>Flammeovirga</taxon>
    </lineage>
</organism>
<proteinExistence type="predicted"/>
<name>A0A7X8SK63_9BACT</name>
<dbReference type="AlphaFoldDB" id="A0A7X8SK63"/>
<evidence type="ECO:0000313" key="1">
    <source>
        <dbReference type="EMBL" id="NLR91738.1"/>
    </source>
</evidence>
<evidence type="ECO:0008006" key="3">
    <source>
        <dbReference type="Google" id="ProtNLM"/>
    </source>
</evidence>
<sequence length="209" mass="23869">MKNLFISIAFTTVTMLAFTSCNHDNEPQPIHRTTHIHQPVQTYKHVDVDSVVTNEHKDKIVKTRRVIDEAETVDYTTINSNKNKNGFVEGVGAGMHQDMTIKDKNRNEVTPITDSDVLLDQEGVGEGLHEEVNYNITYADRVNEVMFKALILDKAQMANVFYTTTEHGKVNITINYSDGTTEQENDVKHYEYAGYTDFEVKGEFYRVNN</sequence>
<accession>A0A7X8SK63</accession>
<dbReference type="Proteomes" id="UP000585050">
    <property type="component" value="Unassembled WGS sequence"/>
</dbReference>